<name>A0ABP4THK1_9ACTN</name>
<evidence type="ECO:0000313" key="7">
    <source>
        <dbReference type="EMBL" id="GAA1688253.1"/>
    </source>
</evidence>
<dbReference type="Gene3D" id="3.40.50.1470">
    <property type="entry name" value="Peptidyl-tRNA hydrolase"/>
    <property type="match status" value="1"/>
</dbReference>
<dbReference type="RefSeq" id="WP_279581132.1">
    <property type="nucleotide sequence ID" value="NZ_WOTO01000024.1"/>
</dbReference>
<protein>
    <recommendedName>
        <fullName evidence="6">Peptidyl-tRNA hydrolase</fullName>
        <ecNumber evidence="1">3.1.1.29</ecNumber>
    </recommendedName>
</protein>
<keyword evidence="3 7" id="KW-0378">Hydrolase</keyword>
<keyword evidence="2" id="KW-0820">tRNA-binding</keyword>
<dbReference type="GO" id="GO:0016787">
    <property type="term" value="F:hydrolase activity"/>
    <property type="evidence" value="ECO:0007669"/>
    <property type="project" value="UniProtKB-KW"/>
</dbReference>
<dbReference type="InterPro" id="IPR001328">
    <property type="entry name" value="Pept_tRNA_hydro"/>
</dbReference>
<organism evidence="7 8">
    <name type="scientific">Fodinicola feengrottensis</name>
    <dbReference type="NCBI Taxonomy" id="435914"/>
    <lineage>
        <taxon>Bacteria</taxon>
        <taxon>Bacillati</taxon>
        <taxon>Actinomycetota</taxon>
        <taxon>Actinomycetes</taxon>
        <taxon>Mycobacteriales</taxon>
        <taxon>Fodinicola</taxon>
    </lineage>
</organism>
<sequence>MVLDVLSARVGGKFKVARKGRAHVVEGRLGPLPGRRVVLAKPLSYMNVSGGPVAALRQFYRVEPAAIVVVHDELDLPFGVVRLKQGGGEGGHNGLRSISQSIGTKDYVRVRVGIGRPPGRQDPADFVLRDFSSTERKELDLLTDLAADATEAIITEGLLAAQNSFHAS</sequence>
<dbReference type="Proteomes" id="UP001500618">
    <property type="component" value="Unassembled WGS sequence"/>
</dbReference>
<keyword evidence="4" id="KW-0694">RNA-binding</keyword>
<proteinExistence type="inferred from homology"/>
<dbReference type="EMBL" id="BAAANY010000015">
    <property type="protein sequence ID" value="GAA1688253.1"/>
    <property type="molecule type" value="Genomic_DNA"/>
</dbReference>
<dbReference type="Pfam" id="PF01195">
    <property type="entry name" value="Pept_tRNA_hydro"/>
    <property type="match status" value="1"/>
</dbReference>
<evidence type="ECO:0000313" key="8">
    <source>
        <dbReference type="Proteomes" id="UP001500618"/>
    </source>
</evidence>
<dbReference type="SUPFAM" id="SSF53178">
    <property type="entry name" value="Peptidyl-tRNA hydrolase-like"/>
    <property type="match status" value="1"/>
</dbReference>
<keyword evidence="8" id="KW-1185">Reference proteome</keyword>
<evidence type="ECO:0000256" key="6">
    <source>
        <dbReference type="ARBA" id="ARBA00050038"/>
    </source>
</evidence>
<evidence type="ECO:0000256" key="3">
    <source>
        <dbReference type="ARBA" id="ARBA00022801"/>
    </source>
</evidence>
<dbReference type="PANTHER" id="PTHR17224:SF1">
    <property type="entry name" value="PEPTIDYL-TRNA HYDROLASE"/>
    <property type="match status" value="1"/>
</dbReference>
<evidence type="ECO:0000256" key="1">
    <source>
        <dbReference type="ARBA" id="ARBA00013260"/>
    </source>
</evidence>
<evidence type="ECO:0000256" key="4">
    <source>
        <dbReference type="ARBA" id="ARBA00022884"/>
    </source>
</evidence>
<dbReference type="PROSITE" id="PS01196">
    <property type="entry name" value="PEPT_TRNA_HYDROL_2"/>
    <property type="match status" value="1"/>
</dbReference>
<dbReference type="PANTHER" id="PTHR17224">
    <property type="entry name" value="PEPTIDYL-TRNA HYDROLASE"/>
    <property type="match status" value="1"/>
</dbReference>
<reference evidence="8" key="1">
    <citation type="journal article" date="2019" name="Int. J. Syst. Evol. Microbiol.">
        <title>The Global Catalogue of Microorganisms (GCM) 10K type strain sequencing project: providing services to taxonomists for standard genome sequencing and annotation.</title>
        <authorList>
            <consortium name="The Broad Institute Genomics Platform"/>
            <consortium name="The Broad Institute Genome Sequencing Center for Infectious Disease"/>
            <person name="Wu L."/>
            <person name="Ma J."/>
        </authorList>
    </citation>
    <scope>NUCLEOTIDE SEQUENCE [LARGE SCALE GENOMIC DNA]</scope>
    <source>
        <strain evidence="8">JCM 14718</strain>
    </source>
</reference>
<evidence type="ECO:0000256" key="2">
    <source>
        <dbReference type="ARBA" id="ARBA00022555"/>
    </source>
</evidence>
<dbReference type="NCBIfam" id="TIGR00447">
    <property type="entry name" value="pth"/>
    <property type="match status" value="1"/>
</dbReference>
<dbReference type="CDD" id="cd00462">
    <property type="entry name" value="PTH"/>
    <property type="match status" value="1"/>
</dbReference>
<gene>
    <name evidence="7" type="primary">pth</name>
    <name evidence="7" type="ORF">GCM10009765_42150</name>
</gene>
<comment type="caution">
    <text evidence="7">The sequence shown here is derived from an EMBL/GenBank/DDBJ whole genome shotgun (WGS) entry which is preliminary data.</text>
</comment>
<dbReference type="InterPro" id="IPR018171">
    <property type="entry name" value="Pept_tRNA_hydro_CS"/>
</dbReference>
<accession>A0ABP4THK1</accession>
<dbReference type="EC" id="3.1.1.29" evidence="1"/>
<dbReference type="InterPro" id="IPR036416">
    <property type="entry name" value="Pept_tRNA_hydro_sf"/>
</dbReference>
<comment type="similarity">
    <text evidence="5">Belongs to the PTH family.</text>
</comment>
<evidence type="ECO:0000256" key="5">
    <source>
        <dbReference type="ARBA" id="ARBA00038063"/>
    </source>
</evidence>